<dbReference type="EMBL" id="JANJYJ010000001">
    <property type="protein sequence ID" value="KAK3229562.1"/>
    <property type="molecule type" value="Genomic_DNA"/>
</dbReference>
<comment type="caution">
    <text evidence="2">The sequence shown here is derived from an EMBL/GenBank/DDBJ whole genome shotgun (WGS) entry which is preliminary data.</text>
</comment>
<evidence type="ECO:0000313" key="3">
    <source>
        <dbReference type="Proteomes" id="UP001281410"/>
    </source>
</evidence>
<dbReference type="Proteomes" id="UP001281410">
    <property type="component" value="Unassembled WGS sequence"/>
</dbReference>
<evidence type="ECO:0000313" key="2">
    <source>
        <dbReference type="EMBL" id="KAK3229562.1"/>
    </source>
</evidence>
<feature type="compositionally biased region" description="Polar residues" evidence="1">
    <location>
        <begin position="118"/>
        <end position="127"/>
    </location>
</feature>
<reference evidence="2" key="1">
    <citation type="journal article" date="2023" name="Plant J.">
        <title>Genome sequences and population genomics provide insights into the demographic history, inbreeding, and mutation load of two 'living fossil' tree species of Dipteronia.</title>
        <authorList>
            <person name="Feng Y."/>
            <person name="Comes H.P."/>
            <person name="Chen J."/>
            <person name="Zhu S."/>
            <person name="Lu R."/>
            <person name="Zhang X."/>
            <person name="Li P."/>
            <person name="Qiu J."/>
            <person name="Olsen K.M."/>
            <person name="Qiu Y."/>
        </authorList>
    </citation>
    <scope>NUCLEOTIDE SEQUENCE</scope>
    <source>
        <strain evidence="2">NBL</strain>
    </source>
</reference>
<organism evidence="2 3">
    <name type="scientific">Dipteronia sinensis</name>
    <dbReference type="NCBI Taxonomy" id="43782"/>
    <lineage>
        <taxon>Eukaryota</taxon>
        <taxon>Viridiplantae</taxon>
        <taxon>Streptophyta</taxon>
        <taxon>Embryophyta</taxon>
        <taxon>Tracheophyta</taxon>
        <taxon>Spermatophyta</taxon>
        <taxon>Magnoliopsida</taxon>
        <taxon>eudicotyledons</taxon>
        <taxon>Gunneridae</taxon>
        <taxon>Pentapetalae</taxon>
        <taxon>rosids</taxon>
        <taxon>malvids</taxon>
        <taxon>Sapindales</taxon>
        <taxon>Sapindaceae</taxon>
        <taxon>Hippocastanoideae</taxon>
        <taxon>Acereae</taxon>
        <taxon>Dipteronia</taxon>
    </lineage>
</organism>
<gene>
    <name evidence="2" type="ORF">Dsin_001443</name>
</gene>
<feature type="region of interest" description="Disordered" evidence="1">
    <location>
        <begin position="1"/>
        <end position="30"/>
    </location>
</feature>
<feature type="region of interest" description="Disordered" evidence="1">
    <location>
        <begin position="118"/>
        <end position="153"/>
    </location>
</feature>
<name>A0AAE0B4A6_9ROSI</name>
<accession>A0AAE0B4A6</accession>
<sequence>MVSIGGGNKILKPDKPPVIQYGRSDTGKPSIQDSLRSNYCRKLVEMAFRTISGENGFVMGKIALARVRVRQNTLASSVGGNALAKVRVHQAPFSTDVGMTRKTCQGNMVCMHDRLSNQTNPSQIRNHTSVKNRWRKKKKKHKKNKKEDDNESDHLIIISGDEAENGATGQVYTIDAAKNMNFDKLFHVEAKKFGYEPKSSFESISLAAVIQTQSLINPPMSRFTPAPNQSRRRNANQSVMVYG</sequence>
<protein>
    <submittedName>
        <fullName evidence="2">Uncharacterized protein</fullName>
    </submittedName>
</protein>
<evidence type="ECO:0000256" key="1">
    <source>
        <dbReference type="SAM" id="MobiDB-lite"/>
    </source>
</evidence>
<feature type="region of interest" description="Disordered" evidence="1">
    <location>
        <begin position="221"/>
        <end position="243"/>
    </location>
</feature>
<feature type="compositionally biased region" description="Basic residues" evidence="1">
    <location>
        <begin position="128"/>
        <end position="144"/>
    </location>
</feature>
<keyword evidence="3" id="KW-1185">Reference proteome</keyword>
<proteinExistence type="predicted"/>
<dbReference type="AlphaFoldDB" id="A0AAE0B4A6"/>